<dbReference type="Ensembl" id="ENSCHIT00010019025.1">
    <property type="protein sequence ID" value="ENSCHIP00010013484.1"/>
    <property type="gene ID" value="ENSCHIG00010009927.1"/>
</dbReference>
<organism evidence="2">
    <name type="scientific">Capra hircus</name>
    <name type="common">Goat</name>
    <dbReference type="NCBI Taxonomy" id="9925"/>
    <lineage>
        <taxon>Eukaryota</taxon>
        <taxon>Metazoa</taxon>
        <taxon>Chordata</taxon>
        <taxon>Craniata</taxon>
        <taxon>Vertebrata</taxon>
        <taxon>Euteleostomi</taxon>
        <taxon>Mammalia</taxon>
        <taxon>Eutheria</taxon>
        <taxon>Laurasiatheria</taxon>
        <taxon>Artiodactyla</taxon>
        <taxon>Ruminantia</taxon>
        <taxon>Pecora</taxon>
        <taxon>Bovidae</taxon>
        <taxon>Caprinae</taxon>
        <taxon>Capra</taxon>
    </lineage>
</organism>
<name>A0A8C2P4Z4_CAPHI</name>
<sequence>GVGGRRGGPGGPGAQLPQAGREDVHAALPPLRGEPAHGHHRRRLQAVVRTLWRAQRGLHQPRPRLRLHPPATCGLWLLLLDNTGPHFSSKKLSIGL</sequence>
<reference evidence="2" key="1">
    <citation type="submission" date="2019-03" db="EMBL/GenBank/DDBJ databases">
        <title>Genome sequencing and reference-guided assembly of Black Bengal Goat (Capra hircus).</title>
        <authorList>
            <person name="Siddiki A.Z."/>
            <person name="Baten A."/>
            <person name="Billah M."/>
            <person name="Alam M.A.U."/>
            <person name="Shawrob K.S.M."/>
            <person name="Saha S."/>
            <person name="Chowdhury M."/>
            <person name="Rahman A.H."/>
            <person name="Stear M."/>
            <person name="Miah G."/>
            <person name="Das G.B."/>
            <person name="Hossain M.M."/>
            <person name="Kumkum M."/>
            <person name="Islam M.S."/>
            <person name="Mollah A.M."/>
            <person name="Ahsan A."/>
            <person name="Tusar F."/>
            <person name="Khan M.K.I."/>
        </authorList>
    </citation>
    <scope>NUCLEOTIDE SEQUENCE [LARGE SCALE GENOMIC DNA]</scope>
</reference>
<proteinExistence type="predicted"/>
<feature type="region of interest" description="Disordered" evidence="1">
    <location>
        <begin position="1"/>
        <end position="42"/>
    </location>
</feature>
<evidence type="ECO:0000313" key="2">
    <source>
        <dbReference type="Ensembl" id="ENSCHIP00010013484.1"/>
    </source>
</evidence>
<accession>A0A8C2P4Z4</accession>
<reference evidence="2" key="2">
    <citation type="submission" date="2025-08" db="UniProtKB">
        <authorList>
            <consortium name="Ensembl"/>
        </authorList>
    </citation>
    <scope>IDENTIFICATION</scope>
</reference>
<dbReference type="AlphaFoldDB" id="A0A8C2P4Z4"/>
<evidence type="ECO:0000256" key="1">
    <source>
        <dbReference type="SAM" id="MobiDB-lite"/>
    </source>
</evidence>
<feature type="compositionally biased region" description="Gly residues" evidence="1">
    <location>
        <begin position="1"/>
        <end position="13"/>
    </location>
</feature>
<protein>
    <submittedName>
        <fullName evidence="2">Uncharacterized protein</fullName>
    </submittedName>
</protein>